<protein>
    <submittedName>
        <fullName evidence="2">Uncharacterized protein</fullName>
    </submittedName>
</protein>
<feature type="compositionally biased region" description="Polar residues" evidence="1">
    <location>
        <begin position="172"/>
        <end position="189"/>
    </location>
</feature>
<feature type="compositionally biased region" description="Polar residues" evidence="1">
    <location>
        <begin position="124"/>
        <end position="159"/>
    </location>
</feature>
<proteinExistence type="predicted"/>
<dbReference type="OrthoDB" id="2562444at2759"/>
<feature type="compositionally biased region" description="Polar residues" evidence="1">
    <location>
        <begin position="19"/>
        <end position="31"/>
    </location>
</feature>
<feature type="compositionally biased region" description="Acidic residues" evidence="1">
    <location>
        <begin position="510"/>
        <end position="520"/>
    </location>
</feature>
<reference evidence="3" key="2">
    <citation type="submission" date="2015-01" db="EMBL/GenBank/DDBJ databases">
        <title>Evolutionary Origins and Diversification of the Mycorrhizal Mutualists.</title>
        <authorList>
            <consortium name="DOE Joint Genome Institute"/>
            <consortium name="Mycorrhizal Genomics Consortium"/>
            <person name="Kohler A."/>
            <person name="Kuo A."/>
            <person name="Nagy L.G."/>
            <person name="Floudas D."/>
            <person name="Copeland A."/>
            <person name="Barry K.W."/>
            <person name="Cichocki N."/>
            <person name="Veneault-Fourrey C."/>
            <person name="LaButti K."/>
            <person name="Lindquist E.A."/>
            <person name="Lipzen A."/>
            <person name="Lundell T."/>
            <person name="Morin E."/>
            <person name="Murat C."/>
            <person name="Riley R."/>
            <person name="Ohm R."/>
            <person name="Sun H."/>
            <person name="Tunlid A."/>
            <person name="Henrissat B."/>
            <person name="Grigoriev I.V."/>
            <person name="Hibbett D.S."/>
            <person name="Martin F."/>
        </authorList>
    </citation>
    <scope>NUCLEOTIDE SEQUENCE [LARGE SCALE GENOMIC DNA]</scope>
    <source>
        <strain evidence="3">F 1598</strain>
    </source>
</reference>
<gene>
    <name evidence="2" type="ORF">PILCRDRAFT_409390</name>
</gene>
<feature type="compositionally biased region" description="Basic and acidic residues" evidence="1">
    <location>
        <begin position="459"/>
        <end position="471"/>
    </location>
</feature>
<organism evidence="2 3">
    <name type="scientific">Piloderma croceum (strain F 1598)</name>
    <dbReference type="NCBI Taxonomy" id="765440"/>
    <lineage>
        <taxon>Eukaryota</taxon>
        <taxon>Fungi</taxon>
        <taxon>Dikarya</taxon>
        <taxon>Basidiomycota</taxon>
        <taxon>Agaricomycotina</taxon>
        <taxon>Agaricomycetes</taxon>
        <taxon>Agaricomycetidae</taxon>
        <taxon>Atheliales</taxon>
        <taxon>Atheliaceae</taxon>
        <taxon>Piloderma</taxon>
    </lineage>
</organism>
<name>A0A0C3G0X9_PILCF</name>
<dbReference type="Proteomes" id="UP000054166">
    <property type="component" value="Unassembled WGS sequence"/>
</dbReference>
<feature type="compositionally biased region" description="Polar residues" evidence="1">
    <location>
        <begin position="90"/>
        <end position="99"/>
    </location>
</feature>
<evidence type="ECO:0000313" key="2">
    <source>
        <dbReference type="EMBL" id="KIM84361.1"/>
    </source>
</evidence>
<evidence type="ECO:0000313" key="3">
    <source>
        <dbReference type="Proteomes" id="UP000054166"/>
    </source>
</evidence>
<feature type="region of interest" description="Disordered" evidence="1">
    <location>
        <begin position="1"/>
        <end position="31"/>
    </location>
</feature>
<evidence type="ECO:0000256" key="1">
    <source>
        <dbReference type="SAM" id="MobiDB-lite"/>
    </source>
</evidence>
<reference evidence="2 3" key="1">
    <citation type="submission" date="2014-04" db="EMBL/GenBank/DDBJ databases">
        <authorList>
            <consortium name="DOE Joint Genome Institute"/>
            <person name="Kuo A."/>
            <person name="Tarkka M."/>
            <person name="Buscot F."/>
            <person name="Kohler A."/>
            <person name="Nagy L.G."/>
            <person name="Floudas D."/>
            <person name="Copeland A."/>
            <person name="Barry K.W."/>
            <person name="Cichocki N."/>
            <person name="Veneault-Fourrey C."/>
            <person name="LaButti K."/>
            <person name="Lindquist E.A."/>
            <person name="Lipzen A."/>
            <person name="Lundell T."/>
            <person name="Morin E."/>
            <person name="Murat C."/>
            <person name="Sun H."/>
            <person name="Tunlid A."/>
            <person name="Henrissat B."/>
            <person name="Grigoriev I.V."/>
            <person name="Hibbett D.S."/>
            <person name="Martin F."/>
            <person name="Nordberg H.P."/>
            <person name="Cantor M.N."/>
            <person name="Hua S.X."/>
        </authorList>
    </citation>
    <scope>NUCLEOTIDE SEQUENCE [LARGE SCALE GENOMIC DNA]</scope>
    <source>
        <strain evidence="2 3">F 1598</strain>
    </source>
</reference>
<dbReference type="STRING" id="765440.A0A0C3G0X9"/>
<dbReference type="HOGENOM" id="CLU_011605_1_0_1"/>
<dbReference type="InParanoid" id="A0A0C3G0X9"/>
<sequence length="793" mass="88815">MTINDWTMNEPEEPPISHDQVNGVNGSERTQDWGSNVQERMMSGLGEAIPMHLAGLPEPGLNDPPGPHYVSYGSSFGNMGPLPPHVLNTPPRSSRLTSSAEDDAATITQEDLAPLPKDRDKSLSLRSHLSAIRSQRSRSTIKSLPKSPSAQKLKSTSSRGDLKWGSPLIKANPQTSIMQNPHYSHLQNGSRRHSTSDGDRTPQQSPQSPLGELDQTEAQIIQDVIASRRSSYALPPSASEQEVVDSHFHDMDLCILLHQLDDRNTHEVVRRALRKAIRQRVKKLGLKHDSASINKYRNSFHNHDPGAHLQPNYPPQEMPDWAKALIAGINLAHERFDGLDQKIDRIKLIRGYPYEETRYTENDHYSPETPRTQTVNINTAQPTGYTMAESMYPGQEGHYQDDDMYTRGIATTHDGAARTHGLISELGRDGDDSPGQQYLEEELYKLRQRPGGSQSATHKTWELGEATRDGHEDDEEDEEGQVPGDFTESGLPEIPDVGTERREASLPPIPEDEPEDDEPEGAVTSPRSKLWVGKHSGKNEEDLIAPWHRIHQRILSWAVIWPLSEIDNALNSTHRGHQVNEIALSIWSTQSYKRYVRSKITDSPGGRPDRLFVPPNLADAISTAVFNGLHGDASGMLKDLWTPFGLEGSPRLIIVLAKHRSDANHWVVHRFSLSDGTLTTYDTYPERTLPDGRPLGWWFSIRAAWPGAVHQNPDRITQKLVRLHRPVQLSIDNSVAAGGIWRNILMGSRAERSLDLERLRDLINTEVKNLRARKIQGKLSLSTPVPPKWEEMG</sequence>
<feature type="region of interest" description="Disordered" evidence="1">
    <location>
        <begin position="446"/>
        <end position="534"/>
    </location>
</feature>
<dbReference type="AlphaFoldDB" id="A0A0C3G0X9"/>
<feature type="region of interest" description="Disordered" evidence="1">
    <location>
        <begin position="81"/>
        <end position="214"/>
    </location>
</feature>
<accession>A0A0C3G0X9</accession>
<keyword evidence="3" id="KW-1185">Reference proteome</keyword>
<dbReference type="EMBL" id="KN832988">
    <property type="protein sequence ID" value="KIM84361.1"/>
    <property type="molecule type" value="Genomic_DNA"/>
</dbReference>